<accession>A0A9P8AJV3</accession>
<proteinExistence type="predicted"/>
<protein>
    <submittedName>
        <fullName evidence="2">Uncharacterized protein</fullName>
    </submittedName>
</protein>
<gene>
    <name evidence="2" type="ORF">KQ657_003780</name>
</gene>
<dbReference type="RefSeq" id="XP_043050801.1">
    <property type="nucleotide sequence ID" value="XM_043194477.1"/>
</dbReference>
<evidence type="ECO:0000313" key="3">
    <source>
        <dbReference type="Proteomes" id="UP000790833"/>
    </source>
</evidence>
<dbReference type="Proteomes" id="UP000790833">
    <property type="component" value="Unassembled WGS sequence"/>
</dbReference>
<sequence>MDTTTTDSEGETIPTDDIGLASEFVDNDIDIDFASASQDSNNNLMLPSFRVLDVALRVNRDRHRSFLSSVHRMSTNDGADEADNDDVDDDDVDGDDDDEDTAAAADDEDGIDEDEDEDYDANDDSMVDEYFSQLLGGSETLRSDNPLNEHLLLSSSSQNFTRRNAIISSDRRERQRNANYTPQQGAISLSRQYTIRCKRGERDTKVLKDDKLEKEISQIADKIDEIFDSLKNLAYKPRLSPLFPIPTSPQSMPSYLTTSKVMKKQGCLSTSMDNILQMRRNGSWWNFQKYNSSRRVKSRKRKSTSFLSRVTNSRSSFLDVRLAYHDQSVHIQLPPLKRKRTNEESKSRTTTTGSTDEEHKKSKLKDSKQQIYDLNWQTNLHPSFQNGPGPGPIGGKEEEDNDVTLPILEKEIDVSSFFGEQCADNMLSSEDKEMIMNIIPNSHLKDGTSFCIGIPGSGTDFCDLNVQIVDYDQKTLEGTFEIQLDSIKKLIQIRRFFFGNQVLDSISTELSIFDRMTGAAEQSLFIDKTINYLIAVPFHGNLVDFKKNDLRFYEGNDFRSLDSSDSYVSRAQCYLLRAQLMEWTKLNPFKQFKELYFLLVLWRLKCGLCDNPRINLSSCGLKRQALEFAEKVIKYIEPLTNTFGFAKHQSPKRKISFYDESKEMMETIAASQRLQERERANDIGGGDDINLLDSVLNDGTTEVFMRGRNNRHAFILRDPPPQVTFSNYLSNSDMSFFMETWNKMMADVLGDTLTMPNNCLTNIQWNYILFDLTVDAGDILDHLIQIVIASFPESVIEKYRNEESTENSLPKKATSCPIMLVGSIDRKSGKLELTNTIKSMKSRFTKAKVPNFPLPPTVINPPIKPISRLVFSSSNGTNDVKDDPSNTINTETVLTGFRKHNGTRGGGMSVTGIL</sequence>
<dbReference type="EMBL" id="JAHMUF010000004">
    <property type="protein sequence ID" value="KAG7195254.1"/>
    <property type="molecule type" value="Genomic_DNA"/>
</dbReference>
<feature type="region of interest" description="Disordered" evidence="1">
    <location>
        <begin position="74"/>
        <end position="122"/>
    </location>
</feature>
<dbReference type="GeneID" id="66117154"/>
<evidence type="ECO:0000256" key="1">
    <source>
        <dbReference type="SAM" id="MobiDB-lite"/>
    </source>
</evidence>
<feature type="compositionally biased region" description="Acidic residues" evidence="1">
    <location>
        <begin position="78"/>
        <end position="122"/>
    </location>
</feature>
<name>A0A9P8AJV3_9ASCO</name>
<reference evidence="2" key="1">
    <citation type="submission" date="2021-03" db="EMBL/GenBank/DDBJ databases">
        <authorList>
            <person name="Palmer J.M."/>
        </authorList>
    </citation>
    <scope>NUCLEOTIDE SEQUENCE</scope>
    <source>
        <strain evidence="2">ARV_011</strain>
    </source>
</reference>
<dbReference type="OrthoDB" id="4096032at2759"/>
<organism evidence="2 3">
    <name type="scientific">Scheffersomyces spartinae</name>
    <dbReference type="NCBI Taxonomy" id="45513"/>
    <lineage>
        <taxon>Eukaryota</taxon>
        <taxon>Fungi</taxon>
        <taxon>Dikarya</taxon>
        <taxon>Ascomycota</taxon>
        <taxon>Saccharomycotina</taxon>
        <taxon>Pichiomycetes</taxon>
        <taxon>Debaryomycetaceae</taxon>
        <taxon>Scheffersomyces</taxon>
    </lineage>
</organism>
<comment type="caution">
    <text evidence="2">The sequence shown here is derived from an EMBL/GenBank/DDBJ whole genome shotgun (WGS) entry which is preliminary data.</text>
</comment>
<evidence type="ECO:0000313" key="2">
    <source>
        <dbReference type="EMBL" id="KAG7195254.1"/>
    </source>
</evidence>
<feature type="compositionally biased region" description="Basic and acidic residues" evidence="1">
    <location>
        <begin position="356"/>
        <end position="368"/>
    </location>
</feature>
<dbReference type="AlphaFoldDB" id="A0A9P8AJV3"/>
<feature type="region of interest" description="Disordered" evidence="1">
    <location>
        <begin position="1"/>
        <end position="21"/>
    </location>
</feature>
<feature type="region of interest" description="Disordered" evidence="1">
    <location>
        <begin position="331"/>
        <end position="399"/>
    </location>
</feature>
<keyword evidence="3" id="KW-1185">Reference proteome</keyword>
<feature type="compositionally biased region" description="Polar residues" evidence="1">
    <location>
        <begin position="369"/>
        <end position="386"/>
    </location>
</feature>